<sequence length="197" mass="22776">MEFLDKKHRTVLVAIAKEGYEGVTVDHLILSLSSFLSKDSIIKIIEDLYFSQYITVLRDSNEVRYIASKAVRNAMISLELQRFRLTRFLENLKSLGSSHERKNEEILKIVDKGLRIISTGYLQLLTETPELTIPEYSELMEMLTKEIFSKLVQLTEKETSSEEVEKLLELIKKYRGEKDAETIRNLLSLSSKTQAQQ</sequence>
<evidence type="ECO:0000313" key="2">
    <source>
        <dbReference type="Proteomes" id="UP000247586"/>
    </source>
</evidence>
<proteinExistence type="predicted"/>
<evidence type="ECO:0000313" key="1">
    <source>
        <dbReference type="EMBL" id="AWS00101.1"/>
    </source>
</evidence>
<dbReference type="AlphaFoldDB" id="A0A2U9IVK0"/>
<accession>A0A2U9IVK0</accession>
<dbReference type="OrthoDB" id="34438at2157"/>
<organism evidence="1 2">
    <name type="scientific">Metallosphaera hakonensis JCM 8857 = DSM 7519</name>
    <dbReference type="NCBI Taxonomy" id="1293036"/>
    <lineage>
        <taxon>Archaea</taxon>
        <taxon>Thermoproteota</taxon>
        <taxon>Thermoprotei</taxon>
        <taxon>Sulfolobales</taxon>
        <taxon>Sulfolobaceae</taxon>
        <taxon>Metallosphaera</taxon>
    </lineage>
</organism>
<dbReference type="EMBL" id="CP029287">
    <property type="protein sequence ID" value="AWS00101.1"/>
    <property type="molecule type" value="Genomic_DNA"/>
</dbReference>
<dbReference type="STRING" id="1293036.GCA_001315825_01389"/>
<name>A0A2U9IVK0_9CREN</name>
<protein>
    <submittedName>
        <fullName evidence="1">Uncharacterized protein</fullName>
    </submittedName>
</protein>
<dbReference type="RefSeq" id="WP_054836588.1">
    <property type="nucleotide sequence ID" value="NZ_BBBA01000006.1"/>
</dbReference>
<keyword evidence="2" id="KW-1185">Reference proteome</keyword>
<dbReference type="KEGG" id="mhk:DFR87_10875"/>
<gene>
    <name evidence="1" type="ORF">DFR87_10875</name>
</gene>
<reference evidence="1" key="1">
    <citation type="submission" date="2018-05" db="EMBL/GenBank/DDBJ databases">
        <title>Complete Genome Sequences of Extremely Thermoacidophilic, Metal-Mobilizing Type-Strain Members of the Archaeal Family Sulfolobaceae: Acidianus brierleyi DSM-1651T, Acidianus sulfidivorans DSM-18786T, Metallosphaera hakonensis DSM-7519T, and Metallosphaera prunae DSM-10039T.</title>
        <authorList>
            <person name="Counts J.A."/>
            <person name="Kelly R.M."/>
        </authorList>
    </citation>
    <scope>NUCLEOTIDE SEQUENCE [LARGE SCALE GENOMIC DNA]</scope>
    <source>
        <strain evidence="1">HO1-1</strain>
    </source>
</reference>
<dbReference type="Proteomes" id="UP000247586">
    <property type="component" value="Chromosome"/>
</dbReference>
<dbReference type="GeneID" id="36835851"/>